<dbReference type="EMBL" id="QEAN01000312">
    <property type="protein sequence ID" value="TPX40462.1"/>
    <property type="molecule type" value="Genomic_DNA"/>
</dbReference>
<name>A0A507CKU6_9FUNG</name>
<reference evidence="1 2" key="1">
    <citation type="journal article" date="2019" name="Sci. Rep.">
        <title>Comparative genomics of chytrid fungi reveal insights into the obligate biotrophic and pathogenic lifestyle of Synchytrium endobioticum.</title>
        <authorList>
            <person name="van de Vossenberg B.T.L.H."/>
            <person name="Warris S."/>
            <person name="Nguyen H.D.T."/>
            <person name="van Gent-Pelzer M.P.E."/>
            <person name="Joly D.L."/>
            <person name="van de Geest H.C."/>
            <person name="Bonants P.J.M."/>
            <person name="Smith D.S."/>
            <person name="Levesque C.A."/>
            <person name="van der Lee T.A.J."/>
        </authorList>
    </citation>
    <scope>NUCLEOTIDE SEQUENCE [LARGE SCALE GENOMIC DNA]</scope>
    <source>
        <strain evidence="1 2">MB42</strain>
    </source>
</reference>
<gene>
    <name evidence="1" type="ORF">SeMB42_g05980</name>
</gene>
<evidence type="ECO:0000313" key="2">
    <source>
        <dbReference type="Proteomes" id="UP000317494"/>
    </source>
</evidence>
<proteinExistence type="predicted"/>
<keyword evidence="2" id="KW-1185">Reference proteome</keyword>
<accession>A0A507CKU6</accession>
<feature type="non-terminal residue" evidence="1">
    <location>
        <position position="1"/>
    </location>
</feature>
<protein>
    <submittedName>
        <fullName evidence="1">Uncharacterized protein</fullName>
    </submittedName>
</protein>
<sequence length="56" mass="6257">NLNWEVYAAIDYISIQGPQEDERLALQCVYQGLLAWDNTNCCGTYGALSVIPVHAR</sequence>
<dbReference type="VEuPathDB" id="FungiDB:SeMB42_g05980"/>
<organism evidence="1 2">
    <name type="scientific">Synchytrium endobioticum</name>
    <dbReference type="NCBI Taxonomy" id="286115"/>
    <lineage>
        <taxon>Eukaryota</taxon>
        <taxon>Fungi</taxon>
        <taxon>Fungi incertae sedis</taxon>
        <taxon>Chytridiomycota</taxon>
        <taxon>Chytridiomycota incertae sedis</taxon>
        <taxon>Chytridiomycetes</taxon>
        <taxon>Synchytriales</taxon>
        <taxon>Synchytriaceae</taxon>
        <taxon>Synchytrium</taxon>
    </lineage>
</organism>
<dbReference type="AlphaFoldDB" id="A0A507CKU6"/>
<dbReference type="Proteomes" id="UP000317494">
    <property type="component" value="Unassembled WGS sequence"/>
</dbReference>
<evidence type="ECO:0000313" key="1">
    <source>
        <dbReference type="EMBL" id="TPX40462.1"/>
    </source>
</evidence>
<comment type="caution">
    <text evidence="1">The sequence shown here is derived from an EMBL/GenBank/DDBJ whole genome shotgun (WGS) entry which is preliminary data.</text>
</comment>